<evidence type="ECO:0000313" key="2">
    <source>
        <dbReference type="EMBL" id="BBG25286.1"/>
    </source>
</evidence>
<reference evidence="2 4" key="2">
    <citation type="journal article" date="2020" name="Int. J. Syst. Evol. Microbiol.">
        <title>Sulfuracidifex tepidarius gen. nov., sp. nov. and transfer of Sulfolobus metallicus Huber and Stetter 1992 to the genus Sulfuracidifex as Sulfuracidifex metallicus comb. nov.</title>
        <authorList>
            <person name="Itoh T."/>
            <person name="Miura T."/>
            <person name="Sakai H.D."/>
            <person name="Kato S."/>
            <person name="Ohkuma M."/>
            <person name="Takashina T."/>
        </authorList>
    </citation>
    <scope>NUCLEOTIDE SEQUENCE [LARGE SCALE GENOMIC DNA]</scope>
    <source>
        <strain evidence="2 4">IC-006</strain>
        <strain evidence="3">IC-007</strain>
    </source>
</reference>
<gene>
    <name evidence="2" type="ORF">IC006_2621</name>
    <name evidence="3" type="ORF">IC007_2635</name>
</gene>
<proteinExistence type="predicted"/>
<evidence type="ECO:0000313" key="4">
    <source>
        <dbReference type="Proteomes" id="UP000322983"/>
    </source>
</evidence>
<dbReference type="RefSeq" id="WP_232048930.1">
    <property type="nucleotide sequence ID" value="NZ_AP018929.1"/>
</dbReference>
<name>A0A510DYH7_9CREN</name>
<evidence type="ECO:0000313" key="3">
    <source>
        <dbReference type="EMBL" id="BBG28080.1"/>
    </source>
</evidence>
<dbReference type="Proteomes" id="UP000322983">
    <property type="component" value="Chromosome"/>
</dbReference>
<feature type="compositionally biased region" description="Acidic residues" evidence="1">
    <location>
        <begin position="106"/>
        <end position="121"/>
    </location>
</feature>
<dbReference type="GeneID" id="41718906"/>
<dbReference type="AlphaFoldDB" id="A0A510DYH7"/>
<feature type="region of interest" description="Disordered" evidence="1">
    <location>
        <begin position="86"/>
        <end position="121"/>
    </location>
</feature>
<dbReference type="EMBL" id="AP018930">
    <property type="protein sequence ID" value="BBG28080.1"/>
    <property type="molecule type" value="Genomic_DNA"/>
</dbReference>
<dbReference type="KEGG" id="step:IC006_2621"/>
<accession>A0A510DYH7</accession>
<reference evidence="5" key="1">
    <citation type="submission" date="2018-09" db="EMBL/GenBank/DDBJ databases">
        <title>Complete Genome Sequencing of Sulfolobus sp. JCM 16834.</title>
        <authorList>
            <person name="Kato S."/>
            <person name="Itoh T."/>
            <person name="Ohkuma M."/>
        </authorList>
    </citation>
    <scope>NUCLEOTIDE SEQUENCE [LARGE SCALE GENOMIC DNA]</scope>
    <source>
        <strain evidence="5">IC-007</strain>
    </source>
</reference>
<organism evidence="2 4">
    <name type="scientific">Sulfuracidifex tepidarius</name>
    <dbReference type="NCBI Taxonomy" id="1294262"/>
    <lineage>
        <taxon>Archaea</taxon>
        <taxon>Thermoproteota</taxon>
        <taxon>Thermoprotei</taxon>
        <taxon>Sulfolobales</taxon>
        <taxon>Sulfolobaceae</taxon>
        <taxon>Sulfuracidifex</taxon>
    </lineage>
</organism>
<dbReference type="Proteomes" id="UP000325030">
    <property type="component" value="Chromosome"/>
</dbReference>
<sequence length="121" mass="13866">MEKSNMERIVRIPHFSKDGKQPKTMELLLVRPTTNTKGYIDEGRLVLMVDDGGNRVGFQLTIAEASLLYQRLGYALGILAEDFHKMNKDRKPSASSPRRPGREDEPSQDEYSDDYMDMDKI</sequence>
<accession>A0A510E7A3</accession>
<evidence type="ECO:0000313" key="5">
    <source>
        <dbReference type="Proteomes" id="UP000325030"/>
    </source>
</evidence>
<dbReference type="EMBL" id="AP018929">
    <property type="protein sequence ID" value="BBG25286.1"/>
    <property type="molecule type" value="Genomic_DNA"/>
</dbReference>
<protein>
    <submittedName>
        <fullName evidence="2">Uncharacterized protein</fullName>
    </submittedName>
</protein>
<evidence type="ECO:0000256" key="1">
    <source>
        <dbReference type="SAM" id="MobiDB-lite"/>
    </source>
</evidence>
<keyword evidence="4" id="KW-1185">Reference proteome</keyword>